<dbReference type="RefSeq" id="WP_185144238.1">
    <property type="nucleotide sequence ID" value="NZ_QICL01000001.1"/>
</dbReference>
<feature type="signal peptide" evidence="1">
    <location>
        <begin position="1"/>
        <end position="19"/>
    </location>
</feature>
<dbReference type="GO" id="GO:0046872">
    <property type="term" value="F:metal ion binding"/>
    <property type="evidence" value="ECO:0007669"/>
    <property type="project" value="InterPro"/>
</dbReference>
<dbReference type="InterPro" id="IPR011249">
    <property type="entry name" value="Metalloenz_LuxS/M16"/>
</dbReference>
<feature type="chain" id="PRO_5015897173" evidence="1">
    <location>
        <begin position="20"/>
        <end position="681"/>
    </location>
</feature>
<accession>A0A2V3PW58</accession>
<gene>
    <name evidence="3" type="ORF">CLV62_10192</name>
</gene>
<reference evidence="3 4" key="1">
    <citation type="submission" date="2018-03" db="EMBL/GenBank/DDBJ databases">
        <title>Genomic Encyclopedia of Archaeal and Bacterial Type Strains, Phase II (KMG-II): from individual species to whole genera.</title>
        <authorList>
            <person name="Goeker M."/>
        </authorList>
    </citation>
    <scope>NUCLEOTIDE SEQUENCE [LARGE SCALE GENOMIC DNA]</scope>
    <source>
        <strain evidence="3 4">DSM 100214</strain>
    </source>
</reference>
<dbReference type="SUPFAM" id="SSF63411">
    <property type="entry name" value="LuxS/MPP-like metallohydrolase"/>
    <property type="match status" value="2"/>
</dbReference>
<keyword evidence="4" id="KW-1185">Reference proteome</keyword>
<dbReference type="Pfam" id="PF05193">
    <property type="entry name" value="Peptidase_M16_C"/>
    <property type="match status" value="1"/>
</dbReference>
<dbReference type="Gene3D" id="3.30.830.10">
    <property type="entry name" value="Metalloenzyme, LuxS/M16 peptidase-like"/>
    <property type="match status" value="2"/>
</dbReference>
<feature type="domain" description="Peptidase M16 C-terminal" evidence="2">
    <location>
        <begin position="197"/>
        <end position="375"/>
    </location>
</feature>
<dbReference type="Proteomes" id="UP000247973">
    <property type="component" value="Unassembled WGS sequence"/>
</dbReference>
<dbReference type="InterPro" id="IPR050361">
    <property type="entry name" value="MPP/UQCRC_Complex"/>
</dbReference>
<organism evidence="3 4">
    <name type="scientific">Dysgonomonas alginatilytica</name>
    <dbReference type="NCBI Taxonomy" id="1605892"/>
    <lineage>
        <taxon>Bacteria</taxon>
        <taxon>Pseudomonadati</taxon>
        <taxon>Bacteroidota</taxon>
        <taxon>Bacteroidia</taxon>
        <taxon>Bacteroidales</taxon>
        <taxon>Dysgonomonadaceae</taxon>
        <taxon>Dysgonomonas</taxon>
    </lineage>
</organism>
<dbReference type="PANTHER" id="PTHR11851:SF224">
    <property type="entry name" value="PROCESSING PROTEASE"/>
    <property type="match status" value="1"/>
</dbReference>
<evidence type="ECO:0000256" key="1">
    <source>
        <dbReference type="SAM" id="SignalP"/>
    </source>
</evidence>
<dbReference type="InterPro" id="IPR007863">
    <property type="entry name" value="Peptidase_M16_C"/>
</dbReference>
<evidence type="ECO:0000313" key="3">
    <source>
        <dbReference type="EMBL" id="PXV68828.1"/>
    </source>
</evidence>
<dbReference type="AlphaFoldDB" id="A0A2V3PW58"/>
<evidence type="ECO:0000313" key="4">
    <source>
        <dbReference type="Proteomes" id="UP000247973"/>
    </source>
</evidence>
<keyword evidence="1" id="KW-0732">Signal</keyword>
<dbReference type="EMBL" id="QICL01000001">
    <property type="protein sequence ID" value="PXV68828.1"/>
    <property type="molecule type" value="Genomic_DNA"/>
</dbReference>
<proteinExistence type="predicted"/>
<evidence type="ECO:0000259" key="2">
    <source>
        <dbReference type="Pfam" id="PF05193"/>
    </source>
</evidence>
<dbReference type="PANTHER" id="PTHR11851">
    <property type="entry name" value="METALLOPROTEASE"/>
    <property type="match status" value="1"/>
</dbReference>
<comment type="caution">
    <text evidence="3">The sequence shown here is derived from an EMBL/GenBank/DDBJ whole genome shotgun (WGS) entry which is preliminary data.</text>
</comment>
<name>A0A2V3PW58_9BACT</name>
<protein>
    <submittedName>
        <fullName evidence="3">Putative Zn-dependent peptidase</fullName>
    </submittedName>
</protein>
<sequence>MKKIIYIVVALVISLSLQAQIDRSVQPKPGPAPTINLGKPQTFTLLNGLKVLVVENHKLPRVTFSLSLDNPPSVEGAIKGVDNLTSSLMGNGTSKISKDEYNEQLDFYGASIGFSVHNIGGTTLSKYFPEVLTLASKGALGPLFTEEELESERAKLLDNIKVQEKSASAIAARVQDVLLYGRNHPKGEYLTEESINKITLADVNKYYQQYFVPENAYLVIVGDVQFDEVKKLVTENFSSWKKASAPKSVYTEPVNLTETKIGFVDVPNAVQSEISVNNIVNLKMTDPDYFAALLANYILGGASDGYLFMNLREGHGWTYGAYSSLSGDKHTSDFSASAAVRNAVTDSALVEMLNEIKRIRTTLPTEKELELAKAKYVGNFVMNAEKPTTIASFALRERTQSLPADFFENYIKNIDAVTLEQVQAAAKKYFSDDAARIVIAGKASDVLPGLERLGIPVEFFDKYGNPTTRPEEKKVEEGVTVKDILAKYINAIGGEEALKAIKTLSYTSTASIQGQEITLLKKTTADGKSLQMITGMGMTLLKTVYDGKTGFVEVQGQRKDMSAEDLADLKYSAIFPELLMVQSSTIEVAGIENLNGADAYKLVDGSISYYYDVNSGLKIAEGVKKEVAPGQEVDQIGFYSDYREISGVKIPYKSTMNVGVEIELNVVDVKVNEGVSDTDFQ</sequence>